<proteinExistence type="predicted"/>
<keyword evidence="1" id="KW-1133">Transmembrane helix</keyword>
<keyword evidence="1" id="KW-0472">Membrane</keyword>
<organism evidence="2 3">
    <name type="scientific">Neosynechococcus sphagnicola sy1</name>
    <dbReference type="NCBI Taxonomy" id="1497020"/>
    <lineage>
        <taxon>Bacteria</taxon>
        <taxon>Bacillati</taxon>
        <taxon>Cyanobacteriota</taxon>
        <taxon>Cyanophyceae</taxon>
        <taxon>Neosynechococcales</taxon>
        <taxon>Neosynechococcaceae</taxon>
        <taxon>Neosynechococcus</taxon>
    </lineage>
</organism>
<dbReference type="STRING" id="1497020.DO97_19505"/>
<reference evidence="2 3" key="1">
    <citation type="journal article" date="2014" name="Mol. Ecol.">
        <title>Evolution of Synechococcus.</title>
        <authorList>
            <person name="Dvorak P."/>
            <person name="Casamatta D."/>
            <person name="Hasler P."/>
            <person name="Poulickova A."/>
            <person name="Ondrej V."/>
            <person name="Sanges R."/>
        </authorList>
    </citation>
    <scope>NUCLEOTIDE SEQUENCE [LARGE SCALE GENOMIC DNA]</scope>
    <source>
        <strain evidence="2 3">CAUP A 1101</strain>
    </source>
</reference>
<dbReference type="Proteomes" id="UP000030170">
    <property type="component" value="Unassembled WGS sequence"/>
</dbReference>
<dbReference type="OrthoDB" id="9763290at2"/>
<name>A0A098TKV1_9CYAN</name>
<dbReference type="AlphaFoldDB" id="A0A098TKV1"/>
<dbReference type="EMBL" id="JJML01000074">
    <property type="protein sequence ID" value="KGF71463.1"/>
    <property type="molecule type" value="Genomic_DNA"/>
</dbReference>
<accession>A0A098TKV1</accession>
<dbReference type="SUPFAM" id="SSF144010">
    <property type="entry name" value="CofE-like"/>
    <property type="match status" value="1"/>
</dbReference>
<evidence type="ECO:0000313" key="2">
    <source>
        <dbReference type="EMBL" id="KGF71463.1"/>
    </source>
</evidence>
<gene>
    <name evidence="2" type="ORF">DO97_19505</name>
</gene>
<feature type="transmembrane region" description="Helical" evidence="1">
    <location>
        <begin position="6"/>
        <end position="25"/>
    </location>
</feature>
<protein>
    <recommendedName>
        <fullName evidence="4">F420-0:Gamma-glutamyl ligase</fullName>
    </recommendedName>
</protein>
<keyword evidence="1" id="KW-0812">Transmembrane</keyword>
<evidence type="ECO:0000313" key="3">
    <source>
        <dbReference type="Proteomes" id="UP000030170"/>
    </source>
</evidence>
<evidence type="ECO:0000256" key="1">
    <source>
        <dbReference type="SAM" id="Phobius"/>
    </source>
</evidence>
<evidence type="ECO:0008006" key="4">
    <source>
        <dbReference type="Google" id="ProtNLM"/>
    </source>
</evidence>
<sequence>MLESLGIGIGVAILGGALGGLALELQYRLRPAMQLDVTAKEWNLEVYEPQRYQIVGDVTLRNPLSRFEIMVPEMQCQVTLLSSASLAGITSTIQIIPQHPDAPARADNYWFAYIVKSGKTTQAEIRVEILGADLSHLQAAWIQIRYVTYSPAGRESQVSHVVVPLQFPTPDTSQRWRPTPKADVLPIRTHLLTHLDHPVEVVRHYVLPHARKGDIVTLGETPVAIMQGRWRHPTQIRPGWVARRLCYFFLPTSSLATACGLQALVDIVGPLRVLSAFVIGAVAKVLGQPGMFYRLAGEQARLIDDVTGTLPPYDQFIVLGPQHSQQIVDQIRQETGLSAAIVDVNDLKAVKILAATADITPAFLIQALRTNPAGNADEQTPLVLIRPTDPHPPT</sequence>
<comment type="caution">
    <text evidence="2">The sequence shown here is derived from an EMBL/GenBank/DDBJ whole genome shotgun (WGS) entry which is preliminary data.</text>
</comment>
<keyword evidence="3" id="KW-1185">Reference proteome</keyword>